<evidence type="ECO:0000256" key="1">
    <source>
        <dbReference type="SAM" id="MobiDB-lite"/>
    </source>
</evidence>
<dbReference type="SUPFAM" id="SSF53774">
    <property type="entry name" value="Glutaminase/Asparaginase"/>
    <property type="match status" value="1"/>
</dbReference>
<proteinExistence type="predicted"/>
<dbReference type="PIRSF" id="PIRSF500176">
    <property type="entry name" value="L_ASNase"/>
    <property type="match status" value="1"/>
</dbReference>
<dbReference type="OrthoDB" id="542841at2759"/>
<dbReference type="Gene3D" id="3.40.50.1170">
    <property type="entry name" value="L-asparaginase, N-terminal domain"/>
    <property type="match status" value="1"/>
</dbReference>
<dbReference type="InterPro" id="IPR036152">
    <property type="entry name" value="Asp/glu_Ase-like_sf"/>
</dbReference>
<dbReference type="Proteomes" id="UP000324222">
    <property type="component" value="Unassembled WGS sequence"/>
</dbReference>
<dbReference type="PIRSF" id="PIRSF001220">
    <property type="entry name" value="L-ASNase_gatD"/>
    <property type="match status" value="1"/>
</dbReference>
<gene>
    <name evidence="3" type="ORF">E2C01_049740</name>
</gene>
<keyword evidence="4" id="KW-1185">Reference proteome</keyword>
<evidence type="ECO:0000313" key="3">
    <source>
        <dbReference type="EMBL" id="MPC55796.1"/>
    </source>
</evidence>
<dbReference type="EMBL" id="VSRR010013439">
    <property type="protein sequence ID" value="MPC55796.1"/>
    <property type="molecule type" value="Genomic_DNA"/>
</dbReference>
<evidence type="ECO:0000259" key="2">
    <source>
        <dbReference type="Pfam" id="PF00710"/>
    </source>
</evidence>
<dbReference type="InterPro" id="IPR006034">
    <property type="entry name" value="Asparaginase/glutaminase-like"/>
</dbReference>
<dbReference type="Pfam" id="PF00710">
    <property type="entry name" value="Asparaginase"/>
    <property type="match status" value="1"/>
</dbReference>
<comment type="caution">
    <text evidence="3">The sequence shown here is derived from an EMBL/GenBank/DDBJ whole genome shotgun (WGS) entry which is preliminary data.</text>
</comment>
<dbReference type="InterPro" id="IPR027474">
    <property type="entry name" value="L-asparaginase_N"/>
</dbReference>
<dbReference type="AlphaFoldDB" id="A0A5B7GE00"/>
<feature type="domain" description="L-asparaginase N-terminal" evidence="2">
    <location>
        <begin position="17"/>
        <end position="69"/>
    </location>
</feature>
<organism evidence="3 4">
    <name type="scientific">Portunus trituberculatus</name>
    <name type="common">Swimming crab</name>
    <name type="synonym">Neptunus trituberculatus</name>
    <dbReference type="NCBI Taxonomy" id="210409"/>
    <lineage>
        <taxon>Eukaryota</taxon>
        <taxon>Metazoa</taxon>
        <taxon>Ecdysozoa</taxon>
        <taxon>Arthropoda</taxon>
        <taxon>Crustacea</taxon>
        <taxon>Multicrustacea</taxon>
        <taxon>Malacostraca</taxon>
        <taxon>Eumalacostraca</taxon>
        <taxon>Eucarida</taxon>
        <taxon>Decapoda</taxon>
        <taxon>Pleocyemata</taxon>
        <taxon>Brachyura</taxon>
        <taxon>Eubrachyura</taxon>
        <taxon>Portunoidea</taxon>
        <taxon>Portunidae</taxon>
        <taxon>Portuninae</taxon>
        <taxon>Portunus</taxon>
    </lineage>
</organism>
<dbReference type="InterPro" id="IPR037152">
    <property type="entry name" value="L-asparaginase_N_sf"/>
</dbReference>
<accession>A0A5B7GE00</accession>
<name>A0A5B7GE00_PORTR</name>
<sequence>MPETPKMLAKSASNQKKALATKVSEATQSRVVVTHGTDSLIDTATHLATHLRHRGIASKTVVFTGAHTPEKFR</sequence>
<feature type="region of interest" description="Disordered" evidence="1">
    <location>
        <begin position="1"/>
        <end position="24"/>
    </location>
</feature>
<reference evidence="3 4" key="1">
    <citation type="submission" date="2019-05" db="EMBL/GenBank/DDBJ databases">
        <title>Another draft genome of Portunus trituberculatus and its Hox gene families provides insights of decapod evolution.</title>
        <authorList>
            <person name="Jeong J.-H."/>
            <person name="Song I."/>
            <person name="Kim S."/>
            <person name="Choi T."/>
            <person name="Kim D."/>
            <person name="Ryu S."/>
            <person name="Kim W."/>
        </authorList>
    </citation>
    <scope>NUCLEOTIDE SEQUENCE [LARGE SCALE GENOMIC DNA]</scope>
    <source>
        <tissue evidence="3">Muscle</tissue>
    </source>
</reference>
<evidence type="ECO:0000313" key="4">
    <source>
        <dbReference type="Proteomes" id="UP000324222"/>
    </source>
</evidence>
<protein>
    <recommendedName>
        <fullName evidence="2">L-asparaginase N-terminal domain-containing protein</fullName>
    </recommendedName>
</protein>